<reference evidence="3" key="1">
    <citation type="submission" date="2011-06" db="EMBL/GenBank/DDBJ databases">
        <authorList>
            <consortium name="US DOE Joint Genome Institute (JGI-PGF)"/>
            <person name="Lucas S."/>
            <person name="Han J."/>
            <person name="Lapidus A."/>
            <person name="Cheng J.-F."/>
            <person name="Goodwin L."/>
            <person name="Pitluck S."/>
            <person name="Peters L."/>
            <person name="Land M.L."/>
            <person name="Hauser L."/>
            <person name="Vogl K."/>
            <person name="Liu Z."/>
            <person name="Overmann J."/>
            <person name="Frigaard N.-U."/>
            <person name="Bryant D.A."/>
            <person name="Woyke T.J."/>
        </authorList>
    </citation>
    <scope>NUCLEOTIDE SEQUENCE [LARGE SCALE GENOMIC DNA]</scope>
    <source>
        <strain evidence="3">970</strain>
    </source>
</reference>
<name>H8YVV3_9GAMM</name>
<protein>
    <submittedName>
        <fullName evidence="2">Uncharacterized protein</fullName>
    </submittedName>
</protein>
<proteinExistence type="predicted"/>
<gene>
    <name evidence="2" type="ORF">Thi970DRAFT_00249</name>
</gene>
<accession>H8YVV3</accession>
<feature type="region of interest" description="Disordered" evidence="1">
    <location>
        <begin position="1"/>
        <end position="28"/>
    </location>
</feature>
<sequence>MAPFPNPSESPMSRLPKIHPDSPPPPDNLFLWRTARTIQSGNLPRARAMARHALRTGVDRAHMARALIGEVCQSGRATTRIHSDRAPATSEFRGHIWSAPRCKRKIAVW</sequence>
<keyword evidence="3" id="KW-1185">Reference proteome</keyword>
<evidence type="ECO:0000313" key="3">
    <source>
        <dbReference type="Proteomes" id="UP000002964"/>
    </source>
</evidence>
<evidence type="ECO:0000313" key="2">
    <source>
        <dbReference type="EMBL" id="EIC23744.1"/>
    </source>
</evidence>
<dbReference type="HOGENOM" id="CLU_2182775_0_0_6"/>
<organism evidence="2 3">
    <name type="scientific">Thiorhodovibrio frisius</name>
    <dbReference type="NCBI Taxonomy" id="631362"/>
    <lineage>
        <taxon>Bacteria</taxon>
        <taxon>Pseudomonadati</taxon>
        <taxon>Pseudomonadota</taxon>
        <taxon>Gammaproteobacteria</taxon>
        <taxon>Chromatiales</taxon>
        <taxon>Chromatiaceae</taxon>
        <taxon>Thiorhodovibrio</taxon>
    </lineage>
</organism>
<dbReference type="STRING" id="631362.Thi970DRAFT_00249"/>
<dbReference type="EMBL" id="JH603164">
    <property type="protein sequence ID" value="EIC23744.1"/>
    <property type="molecule type" value="Genomic_DNA"/>
</dbReference>
<dbReference type="Proteomes" id="UP000002964">
    <property type="component" value="Unassembled WGS sequence"/>
</dbReference>
<evidence type="ECO:0000256" key="1">
    <source>
        <dbReference type="SAM" id="MobiDB-lite"/>
    </source>
</evidence>
<reference evidence="2 3" key="2">
    <citation type="submission" date="2011-11" db="EMBL/GenBank/DDBJ databases">
        <authorList>
            <consortium name="US DOE Joint Genome Institute"/>
            <person name="Lucas S."/>
            <person name="Han J."/>
            <person name="Lapidus A."/>
            <person name="Cheng J.-F."/>
            <person name="Goodwin L."/>
            <person name="Pitluck S."/>
            <person name="Peters L."/>
            <person name="Ovchinnikova G."/>
            <person name="Zhang X."/>
            <person name="Detter J.C."/>
            <person name="Han C."/>
            <person name="Tapia R."/>
            <person name="Land M."/>
            <person name="Hauser L."/>
            <person name="Kyrpides N."/>
            <person name="Ivanova N."/>
            <person name="Pagani I."/>
            <person name="Vogl K."/>
            <person name="Liu Z."/>
            <person name="Overmann J."/>
            <person name="Frigaard N.-U."/>
            <person name="Bryant D."/>
            <person name="Woyke T."/>
        </authorList>
    </citation>
    <scope>NUCLEOTIDE SEQUENCE [LARGE SCALE GENOMIC DNA]</scope>
    <source>
        <strain evidence="2 3">970</strain>
    </source>
</reference>
<dbReference type="AlphaFoldDB" id="H8YVV3"/>